<reference evidence="1 2" key="1">
    <citation type="submission" date="2015-04" db="EMBL/GenBank/DDBJ databases">
        <title>Lasius niger genome sequencing.</title>
        <authorList>
            <person name="Konorov E.A."/>
            <person name="Nikitin M.A."/>
            <person name="Kirill M.V."/>
            <person name="Chang P."/>
        </authorList>
    </citation>
    <scope>NUCLEOTIDE SEQUENCE [LARGE SCALE GENOMIC DNA]</scope>
    <source>
        <tissue evidence="1">Whole</tissue>
    </source>
</reference>
<dbReference type="OrthoDB" id="6366253at2759"/>
<dbReference type="Proteomes" id="UP000036403">
    <property type="component" value="Unassembled WGS sequence"/>
</dbReference>
<keyword evidence="2" id="KW-1185">Reference proteome</keyword>
<dbReference type="EMBL" id="LBMM01010452">
    <property type="protein sequence ID" value="KMQ87448.1"/>
    <property type="molecule type" value="Genomic_DNA"/>
</dbReference>
<dbReference type="SUPFAM" id="SSF53098">
    <property type="entry name" value="Ribonuclease H-like"/>
    <property type="match status" value="1"/>
</dbReference>
<dbReference type="InterPro" id="IPR050951">
    <property type="entry name" value="Retrovirus_Pol_polyprotein"/>
</dbReference>
<dbReference type="InterPro" id="IPR036397">
    <property type="entry name" value="RNaseH_sf"/>
</dbReference>
<comment type="caution">
    <text evidence="1">The sequence shown here is derived from an EMBL/GenBank/DDBJ whole genome shotgun (WGS) entry which is preliminary data.</text>
</comment>
<dbReference type="PaxDb" id="67767-A0A0J7KAK7"/>
<dbReference type="PANTHER" id="PTHR37984">
    <property type="entry name" value="PROTEIN CBG26694"/>
    <property type="match status" value="1"/>
</dbReference>
<proteinExistence type="predicted"/>
<dbReference type="AlphaFoldDB" id="A0A0J7KAK7"/>
<sequence length="104" mass="12335">MSKDIEELIKECTTCQMHQRENIKEPIGSRPIPNYPFEIVASDLFYKESDYIVLADNYFGFIKFKKLYSTTTYEVIEFFKKSFLTHGIPKLFETDNRPVPIKRI</sequence>
<protein>
    <submittedName>
        <fullName evidence="1">Uncharacterized protein</fullName>
    </submittedName>
</protein>
<evidence type="ECO:0000313" key="1">
    <source>
        <dbReference type="EMBL" id="KMQ87448.1"/>
    </source>
</evidence>
<dbReference type="InterPro" id="IPR012337">
    <property type="entry name" value="RNaseH-like_sf"/>
</dbReference>
<dbReference type="PANTHER" id="PTHR37984:SF9">
    <property type="entry name" value="INTEGRASE CATALYTIC DOMAIN-CONTAINING PROTEIN"/>
    <property type="match status" value="1"/>
</dbReference>
<evidence type="ECO:0000313" key="2">
    <source>
        <dbReference type="Proteomes" id="UP000036403"/>
    </source>
</evidence>
<dbReference type="STRING" id="67767.A0A0J7KAK7"/>
<organism evidence="1 2">
    <name type="scientific">Lasius niger</name>
    <name type="common">Black garden ant</name>
    <dbReference type="NCBI Taxonomy" id="67767"/>
    <lineage>
        <taxon>Eukaryota</taxon>
        <taxon>Metazoa</taxon>
        <taxon>Ecdysozoa</taxon>
        <taxon>Arthropoda</taxon>
        <taxon>Hexapoda</taxon>
        <taxon>Insecta</taxon>
        <taxon>Pterygota</taxon>
        <taxon>Neoptera</taxon>
        <taxon>Endopterygota</taxon>
        <taxon>Hymenoptera</taxon>
        <taxon>Apocrita</taxon>
        <taxon>Aculeata</taxon>
        <taxon>Formicoidea</taxon>
        <taxon>Formicidae</taxon>
        <taxon>Formicinae</taxon>
        <taxon>Lasius</taxon>
        <taxon>Lasius</taxon>
    </lineage>
</organism>
<gene>
    <name evidence="1" type="ORF">RF55_13271</name>
</gene>
<accession>A0A0J7KAK7</accession>
<dbReference type="GO" id="GO:0003676">
    <property type="term" value="F:nucleic acid binding"/>
    <property type="evidence" value="ECO:0007669"/>
    <property type="project" value="InterPro"/>
</dbReference>
<name>A0A0J7KAK7_LASNI</name>
<dbReference type="Gene3D" id="3.30.420.10">
    <property type="entry name" value="Ribonuclease H-like superfamily/Ribonuclease H"/>
    <property type="match status" value="1"/>
</dbReference>